<comment type="caution">
    <text evidence="5">The sequence shown here is derived from an EMBL/GenBank/DDBJ whole genome shotgun (WGS) entry which is preliminary data.</text>
</comment>
<dbReference type="PANTHER" id="PTHR11895">
    <property type="entry name" value="TRANSAMIDASE"/>
    <property type="match status" value="1"/>
</dbReference>
<keyword evidence="6" id="KW-1185">Reference proteome</keyword>
<evidence type="ECO:0000313" key="5">
    <source>
        <dbReference type="EMBL" id="NEU99589.1"/>
    </source>
</evidence>
<protein>
    <recommendedName>
        <fullName evidence="3">Indoleacetamide hydrolase</fullName>
    </recommendedName>
</protein>
<dbReference type="InterPro" id="IPR023631">
    <property type="entry name" value="Amidase_dom"/>
</dbReference>
<dbReference type="SUPFAM" id="SSF75304">
    <property type="entry name" value="Amidase signature (AS) enzymes"/>
    <property type="match status" value="1"/>
</dbReference>
<feature type="domain" description="Amidase" evidence="4">
    <location>
        <begin position="52"/>
        <end position="473"/>
    </location>
</feature>
<evidence type="ECO:0000259" key="4">
    <source>
        <dbReference type="Pfam" id="PF01425"/>
    </source>
</evidence>
<dbReference type="Proteomes" id="UP000468531">
    <property type="component" value="Unassembled WGS sequence"/>
</dbReference>
<comment type="function">
    <text evidence="1">Hydrolyzes indole-3-acetamide (IAM) into indole-3-acetic acid (IAA).</text>
</comment>
<evidence type="ECO:0000256" key="3">
    <source>
        <dbReference type="ARBA" id="ARBA00021874"/>
    </source>
</evidence>
<dbReference type="EMBL" id="VKHP01000137">
    <property type="protein sequence ID" value="NEU99589.1"/>
    <property type="molecule type" value="Genomic_DNA"/>
</dbReference>
<dbReference type="InterPro" id="IPR000120">
    <property type="entry name" value="Amidase"/>
</dbReference>
<evidence type="ECO:0000313" key="6">
    <source>
        <dbReference type="Proteomes" id="UP000468531"/>
    </source>
</evidence>
<evidence type="ECO:0000256" key="2">
    <source>
        <dbReference type="ARBA" id="ARBA00009199"/>
    </source>
</evidence>
<comment type="similarity">
    <text evidence="2">Belongs to the amidase family.</text>
</comment>
<dbReference type="Gene3D" id="3.90.1300.10">
    <property type="entry name" value="Amidase signature (AS) domain"/>
    <property type="match status" value="1"/>
</dbReference>
<dbReference type="AlphaFoldDB" id="A0A6P1BN21"/>
<evidence type="ECO:0000256" key="1">
    <source>
        <dbReference type="ARBA" id="ARBA00003871"/>
    </source>
</evidence>
<dbReference type="PANTHER" id="PTHR11895:SF7">
    <property type="entry name" value="GLUTAMYL-TRNA(GLN) AMIDOTRANSFERASE SUBUNIT A, MITOCHONDRIAL"/>
    <property type="match status" value="1"/>
</dbReference>
<sequence length="505" mass="54311">MRYRQQRSMSILSSIEAGSSMVVSRRPGEQFCWLGVEELTHGYRTCDFSPVEVARELIARVRALDPMVNAIVNLDEPYVLAMAAASEARYLSGEALSAMDGVPVTIKDLSAVAGMPKRRGSLLSGSEPVAEDTPCVARMREAGAVFLAKTATPEGGCKVVTQSAVHGVTANPYDLSKTPGGSSGGAAAALALGFGPVALGSDGAGSIRIPASFTNLFGLKPGFGRVPAFPTDTDMPHSVVGPMSRTVADAAIMLDIICRPEPRDPYAWPELFELPELNDPDLSGLAIAYSPRLGCHAPLIDSEIDALVAGVVPLLEDAGGVVAAESPVWPIDPFEPFRVFWEIGCYSTVAATPHDKREILDPIIQSAGALGASRSLADHLTASEQRLKLAAASKAFFNRYHILVGPVMPVPPYSIQRNVPERFNDPDWSWCPYTYPWNLTGQPAASVPIGFTKGGLPVGVQLIGRMGREADLLRAARAIELRRPLHLRRPRWLDDRDPTRSRRIT</sequence>
<proteinExistence type="inferred from homology"/>
<reference evidence="5 6" key="1">
    <citation type="journal article" date="2020" name="Arch. Microbiol.">
        <title>Bradyrhizobium uaiense sp. nov., a new highly efficient cowpea symbiont.</title>
        <authorList>
            <person name="Cabral Michel D."/>
            <person name="Azarias Guimaraes A."/>
            <person name="Martins da Costa E."/>
            <person name="Soares de Carvalho T."/>
            <person name="Balsanelli E."/>
            <person name="Willems A."/>
            <person name="Maltempi de Souza E."/>
            <person name="de Souza Moreira F.M."/>
        </authorList>
    </citation>
    <scope>NUCLEOTIDE SEQUENCE [LARGE SCALE GENOMIC DNA]</scope>
    <source>
        <strain evidence="5 6">UFLA 03-164</strain>
    </source>
</reference>
<dbReference type="Pfam" id="PF01425">
    <property type="entry name" value="Amidase"/>
    <property type="match status" value="1"/>
</dbReference>
<accession>A0A6P1BN21</accession>
<organism evidence="5 6">
    <name type="scientific">Bradyrhizobium uaiense</name>
    <dbReference type="NCBI Taxonomy" id="2594946"/>
    <lineage>
        <taxon>Bacteria</taxon>
        <taxon>Pseudomonadati</taxon>
        <taxon>Pseudomonadota</taxon>
        <taxon>Alphaproteobacteria</taxon>
        <taxon>Hyphomicrobiales</taxon>
        <taxon>Nitrobacteraceae</taxon>
        <taxon>Bradyrhizobium</taxon>
    </lineage>
</organism>
<dbReference type="GO" id="GO:0003824">
    <property type="term" value="F:catalytic activity"/>
    <property type="evidence" value="ECO:0007669"/>
    <property type="project" value="InterPro"/>
</dbReference>
<dbReference type="InterPro" id="IPR020556">
    <property type="entry name" value="Amidase_CS"/>
</dbReference>
<dbReference type="PROSITE" id="PS00571">
    <property type="entry name" value="AMIDASES"/>
    <property type="match status" value="1"/>
</dbReference>
<gene>
    <name evidence="5" type="ORF">FNJ47_28125</name>
</gene>
<name>A0A6P1BN21_9BRAD</name>
<dbReference type="InterPro" id="IPR036928">
    <property type="entry name" value="AS_sf"/>
</dbReference>